<gene>
    <name evidence="2" type="ORF">GCM10022281_01250</name>
</gene>
<reference evidence="3" key="1">
    <citation type="journal article" date="2019" name="Int. J. Syst. Evol. Microbiol.">
        <title>The Global Catalogue of Microorganisms (GCM) 10K type strain sequencing project: providing services to taxonomists for standard genome sequencing and annotation.</title>
        <authorList>
            <consortium name="The Broad Institute Genomics Platform"/>
            <consortium name="The Broad Institute Genome Sequencing Center for Infectious Disease"/>
            <person name="Wu L."/>
            <person name="Ma J."/>
        </authorList>
    </citation>
    <scope>NUCLEOTIDE SEQUENCE [LARGE SCALE GENOMIC DNA]</scope>
    <source>
        <strain evidence="3">JCM 17564</strain>
    </source>
</reference>
<evidence type="ECO:0000313" key="3">
    <source>
        <dbReference type="Proteomes" id="UP001424459"/>
    </source>
</evidence>
<dbReference type="RefSeq" id="WP_344695022.1">
    <property type="nucleotide sequence ID" value="NZ_BAABBR010000001.1"/>
</dbReference>
<name>A0ABP7THT2_9SPHN</name>
<evidence type="ECO:0000256" key="1">
    <source>
        <dbReference type="SAM" id="Phobius"/>
    </source>
</evidence>
<keyword evidence="3" id="KW-1185">Reference proteome</keyword>
<keyword evidence="1" id="KW-0472">Membrane</keyword>
<evidence type="ECO:0000313" key="2">
    <source>
        <dbReference type="EMBL" id="GAA4026431.1"/>
    </source>
</evidence>
<organism evidence="2 3">
    <name type="scientific">Sphingomonas rosea</name>
    <dbReference type="NCBI Taxonomy" id="335605"/>
    <lineage>
        <taxon>Bacteria</taxon>
        <taxon>Pseudomonadati</taxon>
        <taxon>Pseudomonadota</taxon>
        <taxon>Alphaproteobacteria</taxon>
        <taxon>Sphingomonadales</taxon>
        <taxon>Sphingomonadaceae</taxon>
        <taxon>Sphingomonas</taxon>
    </lineage>
</organism>
<protein>
    <submittedName>
        <fullName evidence="2">Uncharacterized protein</fullName>
    </submittedName>
</protein>
<keyword evidence="1" id="KW-1133">Transmembrane helix</keyword>
<sequence>MKNPNTGRRDGLITSKTPENGNWHAVCMMNDMAGQGIGQKRQEPIVNIKTTLLSAIGALVLSGLAVGSAIAPAGVAIAAPVKIAQYA</sequence>
<comment type="caution">
    <text evidence="2">The sequence shown here is derived from an EMBL/GenBank/DDBJ whole genome shotgun (WGS) entry which is preliminary data.</text>
</comment>
<accession>A0ABP7THT2</accession>
<feature type="transmembrane region" description="Helical" evidence="1">
    <location>
        <begin position="50"/>
        <end position="79"/>
    </location>
</feature>
<proteinExistence type="predicted"/>
<dbReference type="Proteomes" id="UP001424459">
    <property type="component" value="Unassembled WGS sequence"/>
</dbReference>
<dbReference type="EMBL" id="BAABBR010000001">
    <property type="protein sequence ID" value="GAA4026431.1"/>
    <property type="molecule type" value="Genomic_DNA"/>
</dbReference>
<keyword evidence="1" id="KW-0812">Transmembrane</keyword>